<dbReference type="Proteomes" id="UP000182321">
    <property type="component" value="Unassembled WGS sequence"/>
</dbReference>
<gene>
    <name evidence="5" type="ORF">SAMN02910377_02395</name>
</gene>
<evidence type="ECO:0000256" key="3">
    <source>
        <dbReference type="ARBA" id="ARBA00022679"/>
    </source>
</evidence>
<accession>A0A1H7LLV8</accession>
<name>A0A1H7LLV8_9FIRM</name>
<keyword evidence="2" id="KW-0028">Amino-acid biosynthesis</keyword>
<dbReference type="RefSeq" id="WP_044935679.1">
    <property type="nucleotide sequence ID" value="NZ_FNZX01000017.1"/>
</dbReference>
<dbReference type="SUPFAM" id="SSF51161">
    <property type="entry name" value="Trimeric LpxA-like enzymes"/>
    <property type="match status" value="1"/>
</dbReference>
<dbReference type="GO" id="GO:0016746">
    <property type="term" value="F:acyltransferase activity"/>
    <property type="evidence" value="ECO:0007669"/>
    <property type="project" value="UniProtKB-KW"/>
</dbReference>
<dbReference type="CDD" id="cd03354">
    <property type="entry name" value="LbH_SAT"/>
    <property type="match status" value="1"/>
</dbReference>
<dbReference type="InterPro" id="IPR011004">
    <property type="entry name" value="Trimer_LpxA-like_sf"/>
</dbReference>
<keyword evidence="6" id="KW-1185">Reference proteome</keyword>
<dbReference type="Gene3D" id="1.10.3130.10">
    <property type="entry name" value="serine acetyltransferase, domain 1"/>
    <property type="match status" value="1"/>
</dbReference>
<dbReference type="eggNOG" id="COG1045">
    <property type="taxonomic scope" value="Bacteria"/>
</dbReference>
<evidence type="ECO:0000256" key="1">
    <source>
        <dbReference type="ARBA" id="ARBA00004876"/>
    </source>
</evidence>
<organism evidence="5 6">
    <name type="scientific">Pseudobutyrivibrio ruminis</name>
    <dbReference type="NCBI Taxonomy" id="46206"/>
    <lineage>
        <taxon>Bacteria</taxon>
        <taxon>Bacillati</taxon>
        <taxon>Bacillota</taxon>
        <taxon>Clostridia</taxon>
        <taxon>Lachnospirales</taxon>
        <taxon>Lachnospiraceae</taxon>
        <taxon>Pseudobutyrivibrio</taxon>
    </lineage>
</organism>
<evidence type="ECO:0000313" key="5">
    <source>
        <dbReference type="EMBL" id="SEK99943.1"/>
    </source>
</evidence>
<keyword evidence="4" id="KW-0012">Acyltransferase</keyword>
<sequence length="293" mass="32646">MDGKKIEQEMLEITKELMKDYKSDRAIDKLDTYHQPNKDSIIDITMKLLRVVYPGYYRDHVYKVYNVETNINTLMEDVVYNLNKQISLVLCYNSVFDGCGDEICTTKAEELSLAFLKRIPHVRALLDTDLQAAFDGDPAATSIDEIIFAYPGILAITIYRLAHELYLLGVPIIPRIMTEYAHSNTGIDIHPGATIGEYFFIDHGTGIVIGETTVIGNNVKVYQGVTLGALSTRGGQCLRGVRRHPTIEDNVTIYSNASILGGDTVIGHDSIIGGSTFITESVPPESRIYYDVK</sequence>
<dbReference type="InterPro" id="IPR045304">
    <property type="entry name" value="LbH_SAT"/>
</dbReference>
<keyword evidence="3 5" id="KW-0808">Transferase</keyword>
<evidence type="ECO:0000256" key="4">
    <source>
        <dbReference type="ARBA" id="ARBA00023315"/>
    </source>
</evidence>
<protein>
    <submittedName>
        <fullName evidence="5">Serine O-acetyltransferase</fullName>
    </submittedName>
</protein>
<dbReference type="EMBL" id="FNZX01000017">
    <property type="protein sequence ID" value="SEK99943.1"/>
    <property type="molecule type" value="Genomic_DNA"/>
</dbReference>
<dbReference type="InterPro" id="IPR042122">
    <property type="entry name" value="Ser_AcTrfase_N_sf"/>
</dbReference>
<proteinExistence type="predicted"/>
<dbReference type="AlphaFoldDB" id="A0A1H7LLV8"/>
<evidence type="ECO:0000256" key="2">
    <source>
        <dbReference type="ARBA" id="ARBA00022605"/>
    </source>
</evidence>
<dbReference type="Gene3D" id="2.160.10.10">
    <property type="entry name" value="Hexapeptide repeat proteins"/>
    <property type="match status" value="1"/>
</dbReference>
<dbReference type="GO" id="GO:0008652">
    <property type="term" value="P:amino acid biosynthetic process"/>
    <property type="evidence" value="ECO:0007669"/>
    <property type="project" value="UniProtKB-KW"/>
</dbReference>
<reference evidence="6" key="1">
    <citation type="submission" date="2016-10" db="EMBL/GenBank/DDBJ databases">
        <authorList>
            <person name="Varghese N."/>
        </authorList>
    </citation>
    <scope>NUCLEOTIDE SEQUENCE [LARGE SCALE GENOMIC DNA]</scope>
    <source>
        <strain evidence="6">ACV-9</strain>
    </source>
</reference>
<comment type="pathway">
    <text evidence="1">Amino-acid biosynthesis; L-cysteine biosynthesis; L-cysteine from L-serine: step 1/2.</text>
</comment>
<evidence type="ECO:0000313" key="6">
    <source>
        <dbReference type="Proteomes" id="UP000182321"/>
    </source>
</evidence>
<dbReference type="PANTHER" id="PTHR42811">
    <property type="entry name" value="SERINE ACETYLTRANSFERASE"/>
    <property type="match status" value="1"/>
</dbReference>